<feature type="compositionally biased region" description="Basic and acidic residues" evidence="1">
    <location>
        <begin position="420"/>
        <end position="432"/>
    </location>
</feature>
<evidence type="ECO:0000313" key="3">
    <source>
        <dbReference type="Proteomes" id="UP000245956"/>
    </source>
</evidence>
<sequence length="540" mass="58344">MEVKLDVPSSDLELNSPGRHAFECYIRICWSAEQMGASSKFSSSESRHFLRGISRPFRLMPPGAATTWLAGWLAGMQSQCWLLTTTSPPTAHRQVVPPPTVARQRRSPNHGPWRRSRGPWSHLKRRPPSGLAPQAPLMKLQRLLVRLAAVTTCYRRRVPVKGSFGVPALAIAHQWQGREGRRQTRPLLRRELAAVSANPGPATCTTRDHHLQLWPPFSGRSGRACSAVEPVRWRRKRSPGFHCPGQDRPGQWRRREAVRIRYSHISEWTACPGGELPTADGTCRWSRTPPAPASFPQTACPATGDPSSSFPSFPDLFLLFSPLSPPPSSCLVLISRLLLSPRILFSSTSNTSPPANSNKTAFIIRAQRQPPPPLFVRRTYTFQTARTKKLEHFKMPGIPLGALDNLKAKLKAAFKKKGEKKPAEDKPADAKPADAAATTTPAAPPTETKPSEPAPAAEPTPATEPTKAEAKPETAAEAAPVTDAAKAAETTPAPVEPAKVEAAPTTEAAPAAEAAATEAKKEEIPPAPTAAAAVAPAPTA</sequence>
<feature type="compositionally biased region" description="Basic residues" evidence="1">
    <location>
        <begin position="103"/>
        <end position="127"/>
    </location>
</feature>
<dbReference type="EMBL" id="LCWV01000017">
    <property type="protein sequence ID" value="PWI67861.1"/>
    <property type="molecule type" value="Genomic_DNA"/>
</dbReference>
<feature type="region of interest" description="Disordered" evidence="1">
    <location>
        <begin position="91"/>
        <end position="134"/>
    </location>
</feature>
<feature type="compositionally biased region" description="Low complexity" evidence="1">
    <location>
        <begin position="433"/>
        <end position="448"/>
    </location>
</feature>
<dbReference type="AlphaFoldDB" id="A0A2U3E016"/>
<accession>A0A2U3E016</accession>
<proteinExistence type="predicted"/>
<organism evidence="2 3">
    <name type="scientific">Purpureocillium lilacinum</name>
    <name type="common">Paecilomyces lilacinus</name>
    <dbReference type="NCBI Taxonomy" id="33203"/>
    <lineage>
        <taxon>Eukaryota</taxon>
        <taxon>Fungi</taxon>
        <taxon>Dikarya</taxon>
        <taxon>Ascomycota</taxon>
        <taxon>Pezizomycotina</taxon>
        <taxon>Sordariomycetes</taxon>
        <taxon>Hypocreomycetidae</taxon>
        <taxon>Hypocreales</taxon>
        <taxon>Ophiocordycipitaceae</taxon>
        <taxon>Purpureocillium</taxon>
    </lineage>
</organism>
<feature type="region of interest" description="Disordered" evidence="1">
    <location>
        <begin position="415"/>
        <end position="540"/>
    </location>
</feature>
<evidence type="ECO:0000313" key="2">
    <source>
        <dbReference type="EMBL" id="PWI67861.1"/>
    </source>
</evidence>
<protein>
    <submittedName>
        <fullName evidence="2">Uncharacterized protein</fullName>
    </submittedName>
</protein>
<reference evidence="2 3" key="1">
    <citation type="journal article" date="2016" name="Front. Microbiol.">
        <title>Genome and transcriptome sequences reveal the specific parasitism of the nematophagous Purpureocillium lilacinum 36-1.</title>
        <authorList>
            <person name="Xie J."/>
            <person name="Li S."/>
            <person name="Mo C."/>
            <person name="Xiao X."/>
            <person name="Peng D."/>
            <person name="Wang G."/>
            <person name="Xiao Y."/>
        </authorList>
    </citation>
    <scope>NUCLEOTIDE SEQUENCE [LARGE SCALE GENOMIC DNA]</scope>
    <source>
        <strain evidence="2 3">36-1</strain>
    </source>
</reference>
<feature type="compositionally biased region" description="Low complexity" evidence="1">
    <location>
        <begin position="475"/>
        <end position="517"/>
    </location>
</feature>
<name>A0A2U3E016_PURLI</name>
<comment type="caution">
    <text evidence="2">The sequence shown here is derived from an EMBL/GenBank/DDBJ whole genome shotgun (WGS) entry which is preliminary data.</text>
</comment>
<feature type="compositionally biased region" description="Low complexity" evidence="1">
    <location>
        <begin position="529"/>
        <end position="540"/>
    </location>
</feature>
<gene>
    <name evidence="2" type="ORF">PCL_02782</name>
</gene>
<evidence type="ECO:0000256" key="1">
    <source>
        <dbReference type="SAM" id="MobiDB-lite"/>
    </source>
</evidence>
<dbReference type="Proteomes" id="UP000245956">
    <property type="component" value="Unassembled WGS sequence"/>
</dbReference>